<protein>
    <recommendedName>
        <fullName evidence="2 9">DNA mismatch repair protein MSH3</fullName>
    </recommendedName>
    <alternativeName>
        <fullName evidence="2 9">DNA mismatch repair protein MSH3</fullName>
    </alternativeName>
    <alternativeName>
        <fullName evidence="8">MutS protein homolog 3</fullName>
    </alternativeName>
</protein>
<sequence length="858" mass="96014">MASPRPSTSQSYASTSYQNGYTTSTSQAYGTRPSTARPGTARPSTGRRSRAGSTIGGGESQQIICAINEGRGITPTVGLAFVNISTGEAVLSQICDNQFYAKTLNKLQVFEPTEILIVSTAGPPNLKSTMYKIVEENIIGAKMVLVDRRYWSETSGLEFISQLAFAEDVEAIKVAIGGSYFATCCFSATLKYIELKMSLTFAFRSLRIKFQPSEGSMMIDLSTIQSLELIQNIHNPKSKESLFGLMNQTLTPMGSRQLRSNILQPLTQPEVLVHRWDAVEELTSKDDMLVALRLKAFHDIEKLLTSLIIIPTQPDIRHSEQAINNVLMLKTFVESALKLYETLAGARSELILEIRGHICPENSNPTIQLIAEVINDDVTYQKAPLDLRNQRTYAVKTGVSGLLDVARATFREATQDVHQHVTEINETYEMQVDTRYDNSRRYYLRVFESDFNGQALPDILINRYRKKGFIECQTLDLMKLNQKIEDSHQEVVLMSDKTVQELLDNIRGEIANLFKVCESIAMLDMIAAFAHLATTSDYCKPEISDCIVIQSGRHPIREKVHKNNKFISNDVYATQQTRFQIITGCNMSGKSTYIRSTALMCVMAQVGSFVPAQYACFPMIRQLFARVSMDDSIEANVSTFASEMRETAYILRNIDKHSLAIIDELGRGTSTRDGLAIALSIAEALVDSKALVWFATHFREIAQIMKERPGVINSHLAVDMSEENTMTMLYKVKSDFVKEEHYGLALARVVDLPAQVLEVAETVSRALEAQTEAKKQSSKSCAIAKRRKVVLSLREVLQQAADSPMEGKILLNWLRKLQEEFVRRMEQIENDVVSSDAEDAESEEEQAESMVTPDNDIA</sequence>
<dbReference type="PIRSF" id="PIRSF005813">
    <property type="entry name" value="MSH2"/>
    <property type="match status" value="1"/>
</dbReference>
<dbReference type="FunFam" id="3.40.50.300:FF:000870">
    <property type="entry name" value="MutS protein homolog 4"/>
    <property type="match status" value="1"/>
</dbReference>
<feature type="domain" description="DNA mismatch repair proteins mutS family" evidence="11">
    <location>
        <begin position="658"/>
        <end position="674"/>
    </location>
</feature>
<evidence type="ECO:0000313" key="12">
    <source>
        <dbReference type="EMBL" id="TVY33586.1"/>
    </source>
</evidence>
<organism evidence="12 13">
    <name type="scientific">Lachnellula subtilissima</name>
    <dbReference type="NCBI Taxonomy" id="602034"/>
    <lineage>
        <taxon>Eukaryota</taxon>
        <taxon>Fungi</taxon>
        <taxon>Dikarya</taxon>
        <taxon>Ascomycota</taxon>
        <taxon>Pezizomycotina</taxon>
        <taxon>Leotiomycetes</taxon>
        <taxon>Helotiales</taxon>
        <taxon>Lachnaceae</taxon>
        <taxon>Lachnellula</taxon>
    </lineage>
</organism>
<name>A0A8H8RE22_9HELO</name>
<feature type="compositionally biased region" description="Acidic residues" evidence="10">
    <location>
        <begin position="836"/>
        <end position="847"/>
    </location>
</feature>
<evidence type="ECO:0000313" key="13">
    <source>
        <dbReference type="Proteomes" id="UP000462212"/>
    </source>
</evidence>
<keyword evidence="13" id="KW-1185">Reference proteome</keyword>
<dbReference type="InterPro" id="IPR045076">
    <property type="entry name" value="MutS"/>
</dbReference>
<dbReference type="Gene3D" id="3.30.420.110">
    <property type="entry name" value="MutS, connector domain"/>
    <property type="match status" value="1"/>
</dbReference>
<proteinExistence type="inferred from homology"/>
<evidence type="ECO:0000256" key="1">
    <source>
        <dbReference type="ARBA" id="ARBA00007094"/>
    </source>
</evidence>
<dbReference type="OrthoDB" id="276261at2759"/>
<evidence type="ECO:0000256" key="7">
    <source>
        <dbReference type="ARBA" id="ARBA00025902"/>
    </source>
</evidence>
<evidence type="ECO:0000256" key="10">
    <source>
        <dbReference type="SAM" id="MobiDB-lite"/>
    </source>
</evidence>
<dbReference type="GO" id="GO:0140664">
    <property type="term" value="F:ATP-dependent DNA damage sensor activity"/>
    <property type="evidence" value="ECO:0007669"/>
    <property type="project" value="InterPro"/>
</dbReference>
<dbReference type="SUPFAM" id="SSF53150">
    <property type="entry name" value="DNA repair protein MutS, domain II"/>
    <property type="match status" value="1"/>
</dbReference>
<evidence type="ECO:0000256" key="9">
    <source>
        <dbReference type="ARBA" id="ARBA00073774"/>
    </source>
</evidence>
<comment type="similarity">
    <text evidence="1">Belongs to the DNA mismatch repair MutS family. MSH3 subfamily.</text>
</comment>
<dbReference type="Gene3D" id="3.40.50.300">
    <property type="entry name" value="P-loop containing nucleotide triphosphate hydrolases"/>
    <property type="match status" value="1"/>
</dbReference>
<dbReference type="AlphaFoldDB" id="A0A8H8RE22"/>
<dbReference type="InterPro" id="IPR007696">
    <property type="entry name" value="DNA_mismatch_repair_MutS_core"/>
</dbReference>
<dbReference type="PANTHER" id="PTHR11361">
    <property type="entry name" value="DNA MISMATCH REPAIR PROTEIN MUTS FAMILY MEMBER"/>
    <property type="match status" value="1"/>
</dbReference>
<comment type="subunit">
    <text evidence="7">Heterodimer consisting of MSH2-MSH3 (MutS beta). Forms a ternary complex with MutL alpha (MLH1-PMS1).</text>
</comment>
<evidence type="ECO:0000256" key="6">
    <source>
        <dbReference type="ARBA" id="ARBA00023254"/>
    </source>
</evidence>
<keyword evidence="3" id="KW-0547">Nucleotide-binding</keyword>
<feature type="region of interest" description="Disordered" evidence="10">
    <location>
        <begin position="831"/>
        <end position="858"/>
    </location>
</feature>
<evidence type="ECO:0000256" key="8">
    <source>
        <dbReference type="ARBA" id="ARBA00029792"/>
    </source>
</evidence>
<dbReference type="GO" id="GO:0005524">
    <property type="term" value="F:ATP binding"/>
    <property type="evidence" value="ECO:0007669"/>
    <property type="project" value="UniProtKB-KW"/>
</dbReference>
<keyword evidence="4" id="KW-0067">ATP-binding</keyword>
<feature type="region of interest" description="Disordered" evidence="10">
    <location>
        <begin position="1"/>
        <end position="57"/>
    </location>
</feature>
<dbReference type="InterPro" id="IPR007861">
    <property type="entry name" value="DNA_mismatch_repair_MutS_clamp"/>
</dbReference>
<dbReference type="PANTHER" id="PTHR11361:SF21">
    <property type="entry name" value="MUTS PROTEIN HOMOLOG 4"/>
    <property type="match status" value="1"/>
</dbReference>
<dbReference type="GO" id="GO:0005634">
    <property type="term" value="C:nucleus"/>
    <property type="evidence" value="ECO:0007669"/>
    <property type="project" value="TreeGrafter"/>
</dbReference>
<reference evidence="12 13" key="1">
    <citation type="submission" date="2018-05" db="EMBL/GenBank/DDBJ databases">
        <title>Genome sequencing and assembly of the regulated plant pathogen Lachnellula willkommii and related sister species for the development of diagnostic species identification markers.</title>
        <authorList>
            <person name="Giroux E."/>
            <person name="Bilodeau G."/>
        </authorList>
    </citation>
    <scope>NUCLEOTIDE SEQUENCE [LARGE SCALE GENOMIC DNA]</scope>
    <source>
        <strain evidence="12 13">CBS 197.66</strain>
    </source>
</reference>
<evidence type="ECO:0000256" key="3">
    <source>
        <dbReference type="ARBA" id="ARBA00022741"/>
    </source>
</evidence>
<gene>
    <name evidence="12" type="primary">MSH4</name>
    <name evidence="12" type="ORF">LSUB1_G007826</name>
</gene>
<dbReference type="GO" id="GO:0006298">
    <property type="term" value="P:mismatch repair"/>
    <property type="evidence" value="ECO:0007669"/>
    <property type="project" value="InterPro"/>
</dbReference>
<dbReference type="GO" id="GO:0030983">
    <property type="term" value="F:mismatched DNA binding"/>
    <property type="evidence" value="ECO:0007669"/>
    <property type="project" value="InterPro"/>
</dbReference>
<dbReference type="Pfam" id="PF00488">
    <property type="entry name" value="MutS_V"/>
    <property type="match status" value="1"/>
</dbReference>
<dbReference type="Proteomes" id="UP000462212">
    <property type="component" value="Unassembled WGS sequence"/>
</dbReference>
<accession>A0A8H8RE22</accession>
<dbReference type="InterPro" id="IPR036678">
    <property type="entry name" value="MutS_con_dom_sf"/>
</dbReference>
<keyword evidence="6" id="KW-0469">Meiosis</keyword>
<dbReference type="SMART" id="SM00534">
    <property type="entry name" value="MUTSac"/>
    <property type="match status" value="1"/>
</dbReference>
<dbReference type="SUPFAM" id="SSF48334">
    <property type="entry name" value="DNA repair protein MutS, domain III"/>
    <property type="match status" value="1"/>
</dbReference>
<dbReference type="InterPro" id="IPR007860">
    <property type="entry name" value="DNA_mmatch_repair_MutS_con_dom"/>
</dbReference>
<dbReference type="SMART" id="SM00533">
    <property type="entry name" value="MUTSd"/>
    <property type="match status" value="1"/>
</dbReference>
<dbReference type="Pfam" id="PF05190">
    <property type="entry name" value="MutS_IV"/>
    <property type="match status" value="1"/>
</dbReference>
<dbReference type="InterPro" id="IPR011184">
    <property type="entry name" value="DNA_mismatch_repair_Msh2"/>
</dbReference>
<feature type="compositionally biased region" description="Low complexity" evidence="10">
    <location>
        <begin position="7"/>
        <end position="18"/>
    </location>
</feature>
<comment type="caution">
    <text evidence="12">The sequence shown here is derived from an EMBL/GenBank/DDBJ whole genome shotgun (WGS) entry which is preliminary data.</text>
</comment>
<evidence type="ECO:0000259" key="11">
    <source>
        <dbReference type="PROSITE" id="PS00486"/>
    </source>
</evidence>
<dbReference type="PROSITE" id="PS00486">
    <property type="entry name" value="DNA_MISMATCH_REPAIR_2"/>
    <property type="match status" value="1"/>
</dbReference>
<dbReference type="InterPro" id="IPR027417">
    <property type="entry name" value="P-loop_NTPase"/>
</dbReference>
<dbReference type="Pfam" id="PF05188">
    <property type="entry name" value="MutS_II"/>
    <property type="match status" value="1"/>
</dbReference>
<dbReference type="GO" id="GO:0007131">
    <property type="term" value="P:reciprocal meiotic recombination"/>
    <property type="evidence" value="ECO:0007669"/>
    <property type="project" value="TreeGrafter"/>
</dbReference>
<dbReference type="InterPro" id="IPR036187">
    <property type="entry name" value="DNA_mismatch_repair_MutS_sf"/>
</dbReference>
<dbReference type="Gene3D" id="1.10.1420.10">
    <property type="match status" value="2"/>
</dbReference>
<dbReference type="SUPFAM" id="SSF52540">
    <property type="entry name" value="P-loop containing nucleoside triphosphate hydrolases"/>
    <property type="match status" value="1"/>
</dbReference>
<feature type="compositionally biased region" description="Polar residues" evidence="10">
    <location>
        <begin position="19"/>
        <end position="34"/>
    </location>
</feature>
<keyword evidence="5" id="KW-0238">DNA-binding</keyword>
<evidence type="ECO:0000256" key="5">
    <source>
        <dbReference type="ARBA" id="ARBA00023125"/>
    </source>
</evidence>
<dbReference type="EMBL" id="QGMJ01000776">
    <property type="protein sequence ID" value="TVY33586.1"/>
    <property type="molecule type" value="Genomic_DNA"/>
</dbReference>
<dbReference type="InterPro" id="IPR000432">
    <property type="entry name" value="DNA_mismatch_repair_MutS_C"/>
</dbReference>
<dbReference type="Pfam" id="PF05192">
    <property type="entry name" value="MutS_III"/>
    <property type="match status" value="1"/>
</dbReference>
<evidence type="ECO:0000256" key="2">
    <source>
        <dbReference type="ARBA" id="ARBA00022151"/>
    </source>
</evidence>
<evidence type="ECO:0000256" key="4">
    <source>
        <dbReference type="ARBA" id="ARBA00022840"/>
    </source>
</evidence>